<accession>A0A4Y2P093</accession>
<evidence type="ECO:0000313" key="3">
    <source>
        <dbReference type="Proteomes" id="UP000499080"/>
    </source>
</evidence>
<dbReference type="EMBL" id="BGPR01010134">
    <property type="protein sequence ID" value="GBN44439.1"/>
    <property type="molecule type" value="Genomic_DNA"/>
</dbReference>
<dbReference type="Proteomes" id="UP000499080">
    <property type="component" value="Unassembled WGS sequence"/>
</dbReference>
<evidence type="ECO:0000313" key="1">
    <source>
        <dbReference type="EMBL" id="GBN44435.1"/>
    </source>
</evidence>
<reference evidence="2 3" key="1">
    <citation type="journal article" date="2019" name="Sci. Rep.">
        <title>Orb-weaving spider Araneus ventricosus genome elucidates the spidroin gene catalogue.</title>
        <authorList>
            <person name="Kono N."/>
            <person name="Nakamura H."/>
            <person name="Ohtoshi R."/>
            <person name="Moran D.A.P."/>
            <person name="Shinohara A."/>
            <person name="Yoshida Y."/>
            <person name="Fujiwara M."/>
            <person name="Mori M."/>
            <person name="Tomita M."/>
            <person name="Arakawa K."/>
        </authorList>
    </citation>
    <scope>NUCLEOTIDE SEQUENCE [LARGE SCALE GENOMIC DNA]</scope>
</reference>
<name>A0A4Y2P093_ARAVE</name>
<gene>
    <name evidence="1" type="ORF">AVEN_7457_1</name>
    <name evidence="2" type="ORF">AVEN_89490_1</name>
</gene>
<sequence>MLIVCVNPPLVDKIRLCVDRCLSQELLHVFPDEENWCFRLAGVVITEISFDHIRSLSKVDVCIQELSVLFQKNELRAPGSGVKWRTLGNRL</sequence>
<dbReference type="AlphaFoldDB" id="A0A4Y2P093"/>
<dbReference type="EMBL" id="BGPR01010133">
    <property type="protein sequence ID" value="GBN44435.1"/>
    <property type="molecule type" value="Genomic_DNA"/>
</dbReference>
<proteinExistence type="predicted"/>
<evidence type="ECO:0000313" key="2">
    <source>
        <dbReference type="EMBL" id="GBN44439.1"/>
    </source>
</evidence>
<organism evidence="2 3">
    <name type="scientific">Araneus ventricosus</name>
    <name type="common">Orbweaver spider</name>
    <name type="synonym">Epeira ventricosa</name>
    <dbReference type="NCBI Taxonomy" id="182803"/>
    <lineage>
        <taxon>Eukaryota</taxon>
        <taxon>Metazoa</taxon>
        <taxon>Ecdysozoa</taxon>
        <taxon>Arthropoda</taxon>
        <taxon>Chelicerata</taxon>
        <taxon>Arachnida</taxon>
        <taxon>Araneae</taxon>
        <taxon>Araneomorphae</taxon>
        <taxon>Entelegynae</taxon>
        <taxon>Araneoidea</taxon>
        <taxon>Araneidae</taxon>
        <taxon>Araneus</taxon>
    </lineage>
</organism>
<comment type="caution">
    <text evidence="2">The sequence shown here is derived from an EMBL/GenBank/DDBJ whole genome shotgun (WGS) entry which is preliminary data.</text>
</comment>
<keyword evidence="3" id="KW-1185">Reference proteome</keyword>
<protein>
    <submittedName>
        <fullName evidence="2">Uncharacterized protein</fullName>
    </submittedName>
</protein>